<evidence type="ECO:0000256" key="8">
    <source>
        <dbReference type="ARBA" id="ARBA00022801"/>
    </source>
</evidence>
<comment type="function">
    <text evidence="15">Acts as a processive, ATP-dependent zinc metallopeptidase for both cytoplasmic and membrane proteins. Plays a role in the quality control of integral membrane proteins.</text>
</comment>
<evidence type="ECO:0000256" key="5">
    <source>
        <dbReference type="ARBA" id="ARBA00022692"/>
    </source>
</evidence>
<feature type="binding site" evidence="15">
    <location>
        <begin position="240"/>
        <end position="247"/>
    </location>
    <ligand>
        <name>ATP</name>
        <dbReference type="ChEBI" id="CHEBI:30616"/>
    </ligand>
</feature>
<dbReference type="InterPro" id="IPR005936">
    <property type="entry name" value="FtsH"/>
</dbReference>
<organism evidence="18 19">
    <name type="scientific">Candidatus Chromulinivorax destructor</name>
    <dbReference type="NCBI Taxonomy" id="2066483"/>
    <lineage>
        <taxon>Bacteria</taxon>
        <taxon>Candidatus Babelota</taxon>
        <taxon>Candidatus Babeliae</taxon>
        <taxon>Candidatus Babeliales</taxon>
        <taxon>Candidatus Chromulinivoraceae</taxon>
        <taxon>Candidatus Chromulinivorax</taxon>
    </lineage>
</organism>
<keyword evidence="18" id="KW-0131">Cell cycle</keyword>
<dbReference type="GO" id="GO:0008270">
    <property type="term" value="F:zinc ion binding"/>
    <property type="evidence" value="ECO:0007669"/>
    <property type="project" value="UniProtKB-UniRule"/>
</dbReference>
<dbReference type="Gene3D" id="1.10.8.60">
    <property type="match status" value="1"/>
</dbReference>
<proteinExistence type="inferred from homology"/>
<comment type="similarity">
    <text evidence="2 15">In the C-terminal section; belongs to the peptidase M41 family.</text>
</comment>
<dbReference type="Gene3D" id="3.40.50.300">
    <property type="entry name" value="P-loop containing nucleotide triphosphate hydrolases"/>
    <property type="match status" value="1"/>
</dbReference>
<dbReference type="PROSITE" id="PS00674">
    <property type="entry name" value="AAA"/>
    <property type="match status" value="1"/>
</dbReference>
<keyword evidence="12 15" id="KW-0482">Metalloprotease</keyword>
<dbReference type="Gene3D" id="1.20.58.760">
    <property type="entry name" value="Peptidase M41"/>
    <property type="match status" value="1"/>
</dbReference>
<evidence type="ECO:0000256" key="7">
    <source>
        <dbReference type="ARBA" id="ARBA00022741"/>
    </source>
</evidence>
<reference evidence="18 19" key="1">
    <citation type="submission" date="2017-12" db="EMBL/GenBank/DDBJ databases">
        <title>Chromulinavorax destructans is a abundant pathogen of dominant heterotrophic picoflagllates.</title>
        <authorList>
            <person name="Deeg C.M."/>
            <person name="Zimmer M."/>
            <person name="Suttle C.A."/>
        </authorList>
    </citation>
    <scope>NUCLEOTIDE SEQUENCE [LARGE SCALE GENOMIC DNA]</scope>
    <source>
        <strain evidence="18 19">SeV1</strain>
    </source>
</reference>
<dbReference type="GO" id="GO:0004222">
    <property type="term" value="F:metalloendopeptidase activity"/>
    <property type="evidence" value="ECO:0007669"/>
    <property type="project" value="InterPro"/>
</dbReference>
<comment type="subcellular location">
    <subcellularLocation>
        <location evidence="15">Cell membrane</location>
        <topology evidence="15">Multi-pass membrane protein</topology>
        <orientation evidence="15">Cytoplasmic side</orientation>
    </subcellularLocation>
    <subcellularLocation>
        <location evidence="1">Membrane</location>
    </subcellularLocation>
</comment>
<dbReference type="HAMAP" id="MF_01458">
    <property type="entry name" value="FtsH"/>
    <property type="match status" value="1"/>
</dbReference>
<feature type="binding site" evidence="15">
    <location>
        <position position="467"/>
    </location>
    <ligand>
        <name>Zn(2+)</name>
        <dbReference type="ChEBI" id="CHEBI:29105"/>
        <note>catalytic</note>
    </ligand>
</feature>
<dbReference type="NCBIfam" id="TIGR01241">
    <property type="entry name" value="FtsH_fam"/>
    <property type="match status" value="1"/>
</dbReference>
<dbReference type="GO" id="GO:0030163">
    <property type="term" value="P:protein catabolic process"/>
    <property type="evidence" value="ECO:0007669"/>
    <property type="project" value="UniProtKB-UniRule"/>
</dbReference>
<keyword evidence="8 15" id="KW-0378">Hydrolase</keyword>
<evidence type="ECO:0000256" key="11">
    <source>
        <dbReference type="ARBA" id="ARBA00022989"/>
    </source>
</evidence>
<comment type="subunit">
    <text evidence="15">Homohexamer.</text>
</comment>
<dbReference type="InterPro" id="IPR003593">
    <property type="entry name" value="AAA+_ATPase"/>
</dbReference>
<keyword evidence="7 15" id="KW-0547">Nucleotide-binding</keyword>
<dbReference type="RefSeq" id="WP_115586075.1">
    <property type="nucleotide sequence ID" value="NZ_CP025544.1"/>
</dbReference>
<comment type="similarity">
    <text evidence="16">Belongs to the AAA ATPase family.</text>
</comment>
<dbReference type="AlphaFoldDB" id="A0A345ZCP3"/>
<evidence type="ECO:0000256" key="10">
    <source>
        <dbReference type="ARBA" id="ARBA00022840"/>
    </source>
</evidence>
<dbReference type="GO" id="GO:0005886">
    <property type="term" value="C:plasma membrane"/>
    <property type="evidence" value="ECO:0007669"/>
    <property type="project" value="UniProtKB-SubCell"/>
</dbReference>
<dbReference type="Pfam" id="PF01434">
    <property type="entry name" value="Peptidase_M41"/>
    <property type="match status" value="1"/>
</dbReference>
<feature type="binding site" evidence="15">
    <location>
        <position position="463"/>
    </location>
    <ligand>
        <name>Zn(2+)</name>
        <dbReference type="ChEBI" id="CHEBI:29105"/>
        <note>catalytic</note>
    </ligand>
</feature>
<sequence length="639" mass="69807">MSKKPFKKPSFFGGPKALFIAIIVLVGLLSVLTQLTDYARNMSDLTYKQYIEKVRADEVKSVTISGQHIDGVFKNDQFFQVTLSSADQSKSFVISGTMLGHESKNTDDPNFQATIVQRDGDFDLLDKHGVTYKIIPPAAPTNVWYVILLVLLLVSLGLLSAWYLNKQGKGNNNQGGGGLFNMGKSRAKIFMPNTIKEKFTSVAGAHEAKEELFDIVDFLKNPGKYRKIGAKIPRGVLLQGEPGTGKTLLARAVAGEAQCPFISVSGSDFVEVFVGVGASRVRDLFAQAKRNAPCIVFIDEIDAVGRQRNGSGNGGSDEREQTLNQLLTEMDGFEVNEEPIIVMAATNRADVLDKALLRPGRFDRIVNVPVPDLLSREEILHVHLKKVKIASDIDVKKLARATTGYTGADLANYINTAAILATKAGLTQITMVQFDEALYSKLLGKLAKTIVMTDEEKRITAYHEGGHALINILMGDLTSPLHKVTITPRSGGSLGVTCSLPNREKYLKTVEENLADICICMGGRAAEMLACNVMTTGASSDFAQATRVAYYSVAHVGMTQALGMVVYDRSHIADATQAKIDVEVAKILEQEYQRAYALLVEHRDKLEILAALLLEKEMVEASEIYEALGMIQPDIVKLV</sequence>
<dbReference type="KEGG" id="cdes:C0J27_04995"/>
<dbReference type="InterPro" id="IPR000642">
    <property type="entry name" value="Peptidase_M41"/>
</dbReference>
<dbReference type="InterPro" id="IPR037219">
    <property type="entry name" value="Peptidase_M41-like"/>
</dbReference>
<dbReference type="InterPro" id="IPR027417">
    <property type="entry name" value="P-loop_NTPase"/>
</dbReference>
<dbReference type="GO" id="GO:0051301">
    <property type="term" value="P:cell division"/>
    <property type="evidence" value="ECO:0007669"/>
    <property type="project" value="UniProtKB-KW"/>
</dbReference>
<name>A0A345ZCP3_9BACT</name>
<dbReference type="InterPro" id="IPR041569">
    <property type="entry name" value="AAA_lid_3"/>
</dbReference>
<dbReference type="FunFam" id="3.40.50.300:FF:000001">
    <property type="entry name" value="ATP-dependent zinc metalloprotease FtsH"/>
    <property type="match status" value="1"/>
</dbReference>
<evidence type="ECO:0000259" key="17">
    <source>
        <dbReference type="SMART" id="SM00382"/>
    </source>
</evidence>
<keyword evidence="19" id="KW-1185">Reference proteome</keyword>
<dbReference type="PANTHER" id="PTHR23076">
    <property type="entry name" value="METALLOPROTEASE M41 FTSH"/>
    <property type="match status" value="1"/>
</dbReference>
<evidence type="ECO:0000256" key="14">
    <source>
        <dbReference type="ARBA" id="ARBA00061570"/>
    </source>
</evidence>
<dbReference type="OrthoDB" id="9809379at2"/>
<accession>A0A345ZCP3</accession>
<evidence type="ECO:0000256" key="12">
    <source>
        <dbReference type="ARBA" id="ARBA00023049"/>
    </source>
</evidence>
<keyword evidence="9 15" id="KW-0862">Zinc</keyword>
<feature type="domain" description="AAA+ ATPase" evidence="17">
    <location>
        <begin position="232"/>
        <end position="372"/>
    </location>
</feature>
<evidence type="ECO:0000256" key="6">
    <source>
        <dbReference type="ARBA" id="ARBA00022723"/>
    </source>
</evidence>
<dbReference type="Gene3D" id="3.30.720.210">
    <property type="match status" value="1"/>
</dbReference>
<dbReference type="Proteomes" id="UP000254834">
    <property type="component" value="Chromosome"/>
</dbReference>
<evidence type="ECO:0000256" key="13">
    <source>
        <dbReference type="ARBA" id="ARBA00023136"/>
    </source>
</evidence>
<dbReference type="GO" id="GO:0005524">
    <property type="term" value="F:ATP binding"/>
    <property type="evidence" value="ECO:0007669"/>
    <property type="project" value="UniProtKB-UniRule"/>
</dbReference>
<dbReference type="PANTHER" id="PTHR23076:SF97">
    <property type="entry name" value="ATP-DEPENDENT ZINC METALLOPROTEASE YME1L1"/>
    <property type="match status" value="1"/>
</dbReference>
<keyword evidence="18" id="KW-0132">Cell division</keyword>
<dbReference type="FunFam" id="1.10.8.60:FF:000001">
    <property type="entry name" value="ATP-dependent zinc metalloprotease FtsH"/>
    <property type="match status" value="1"/>
</dbReference>
<dbReference type="GO" id="GO:0006508">
    <property type="term" value="P:proteolysis"/>
    <property type="evidence" value="ECO:0007669"/>
    <property type="project" value="UniProtKB-KW"/>
</dbReference>
<dbReference type="InterPro" id="IPR011546">
    <property type="entry name" value="Pept_M41_FtsH_extracell"/>
</dbReference>
<dbReference type="Pfam" id="PF06480">
    <property type="entry name" value="FtsH_ext"/>
    <property type="match status" value="1"/>
</dbReference>
<keyword evidence="5 15" id="KW-0812">Transmembrane</keyword>
<evidence type="ECO:0000256" key="4">
    <source>
        <dbReference type="ARBA" id="ARBA00022670"/>
    </source>
</evidence>
<dbReference type="SMART" id="SM00382">
    <property type="entry name" value="AAA"/>
    <property type="match status" value="1"/>
</dbReference>
<evidence type="ECO:0000256" key="15">
    <source>
        <dbReference type="HAMAP-Rule" id="MF_01458"/>
    </source>
</evidence>
<dbReference type="EMBL" id="CP025544">
    <property type="protein sequence ID" value="AXK61060.1"/>
    <property type="molecule type" value="Genomic_DNA"/>
</dbReference>
<feature type="active site" evidence="15">
    <location>
        <position position="464"/>
    </location>
</feature>
<keyword evidence="13 15" id="KW-0472">Membrane</keyword>
<dbReference type="EC" id="3.4.24.-" evidence="15"/>
<keyword evidence="3 15" id="KW-1003">Cell membrane</keyword>
<gene>
    <name evidence="15" type="primary">ftsH</name>
    <name evidence="18" type="ORF">C0J27_04995</name>
</gene>
<keyword evidence="4 15" id="KW-0645">Protease</keyword>
<feature type="transmembrane region" description="Helical" evidence="15">
    <location>
        <begin position="143"/>
        <end position="164"/>
    </location>
</feature>
<keyword evidence="11 15" id="KW-1133">Transmembrane helix</keyword>
<dbReference type="GO" id="GO:0004176">
    <property type="term" value="F:ATP-dependent peptidase activity"/>
    <property type="evidence" value="ECO:0007669"/>
    <property type="project" value="InterPro"/>
</dbReference>
<evidence type="ECO:0000256" key="9">
    <source>
        <dbReference type="ARBA" id="ARBA00022833"/>
    </source>
</evidence>
<dbReference type="SUPFAM" id="SSF140990">
    <property type="entry name" value="FtsH protease domain-like"/>
    <property type="match status" value="1"/>
</dbReference>
<evidence type="ECO:0000313" key="19">
    <source>
        <dbReference type="Proteomes" id="UP000254834"/>
    </source>
</evidence>
<dbReference type="InterPro" id="IPR003959">
    <property type="entry name" value="ATPase_AAA_core"/>
</dbReference>
<dbReference type="InterPro" id="IPR003960">
    <property type="entry name" value="ATPase_AAA_CS"/>
</dbReference>
<comment type="cofactor">
    <cofactor evidence="15">
        <name>Zn(2+)</name>
        <dbReference type="ChEBI" id="CHEBI:29105"/>
    </cofactor>
    <text evidence="15">Binds 1 zinc ion per subunit.</text>
</comment>
<protein>
    <recommendedName>
        <fullName evidence="15">ATP-dependent zinc metalloprotease FtsH</fullName>
        <ecNumber evidence="15">3.4.24.-</ecNumber>
    </recommendedName>
</protein>
<evidence type="ECO:0000256" key="3">
    <source>
        <dbReference type="ARBA" id="ARBA00022475"/>
    </source>
</evidence>
<dbReference type="SUPFAM" id="SSF52540">
    <property type="entry name" value="P-loop containing nucleoside triphosphate hydrolases"/>
    <property type="match status" value="1"/>
</dbReference>
<dbReference type="GO" id="GO:0016887">
    <property type="term" value="F:ATP hydrolysis activity"/>
    <property type="evidence" value="ECO:0007669"/>
    <property type="project" value="UniProtKB-UniRule"/>
</dbReference>
<keyword evidence="10 15" id="KW-0067">ATP-binding</keyword>
<evidence type="ECO:0000256" key="2">
    <source>
        <dbReference type="ARBA" id="ARBA00010044"/>
    </source>
</evidence>
<keyword evidence="6 15" id="KW-0479">Metal-binding</keyword>
<dbReference type="Pfam" id="PF17862">
    <property type="entry name" value="AAA_lid_3"/>
    <property type="match status" value="1"/>
</dbReference>
<dbReference type="CDD" id="cd19501">
    <property type="entry name" value="RecA-like_FtsH"/>
    <property type="match status" value="1"/>
</dbReference>
<evidence type="ECO:0000313" key="18">
    <source>
        <dbReference type="EMBL" id="AXK61060.1"/>
    </source>
</evidence>
<comment type="caution">
    <text evidence="15">Lacks conserved residue(s) required for the propagation of feature annotation.</text>
</comment>
<evidence type="ECO:0000256" key="1">
    <source>
        <dbReference type="ARBA" id="ARBA00004370"/>
    </source>
</evidence>
<comment type="similarity">
    <text evidence="14 15">In the central section; belongs to the AAA ATPase family.</text>
</comment>
<dbReference type="Pfam" id="PF00004">
    <property type="entry name" value="AAA"/>
    <property type="match status" value="1"/>
</dbReference>
<evidence type="ECO:0000256" key="16">
    <source>
        <dbReference type="RuleBase" id="RU003651"/>
    </source>
</evidence>
<feature type="binding site" evidence="15">
    <location>
        <position position="541"/>
    </location>
    <ligand>
        <name>Zn(2+)</name>
        <dbReference type="ChEBI" id="CHEBI:29105"/>
        <note>catalytic</note>
    </ligand>
</feature>